<protein>
    <submittedName>
        <fullName evidence="1">Uncharacterized protein</fullName>
    </submittedName>
</protein>
<name>A0ABQ5KQT7_9EUKA</name>
<accession>A0ABQ5KQT7</accession>
<gene>
    <name evidence="1" type="ORF">ADUPG1_002459</name>
</gene>
<evidence type="ECO:0000313" key="1">
    <source>
        <dbReference type="EMBL" id="GKT33340.1"/>
    </source>
</evidence>
<feature type="non-terminal residue" evidence="1">
    <location>
        <position position="1"/>
    </location>
</feature>
<proteinExistence type="predicted"/>
<sequence>CSSGDPESIPLTANKVCSETKPGSNSWYVVCASDSYTSYTDASTFSCISPANVDGTYGCSGGCEYGYECRYDSDSTSTLCQQVIVDENLHTYVADMFVDSEDNPDDTHRIFAIDSTPSLFSVASLRTLSASTLSNDGFALSNSDRFTLLDGLEH</sequence>
<comment type="caution">
    <text evidence="1">The sequence shown here is derived from an EMBL/GenBank/DDBJ whole genome shotgun (WGS) entry which is preliminary data.</text>
</comment>
<reference evidence="1" key="1">
    <citation type="submission" date="2022-03" db="EMBL/GenBank/DDBJ databases">
        <title>Draft genome sequence of Aduncisulcus paluster, a free-living microaerophilic Fornicata.</title>
        <authorList>
            <person name="Yuyama I."/>
            <person name="Kume K."/>
            <person name="Tamura T."/>
            <person name="Inagaki Y."/>
            <person name="Hashimoto T."/>
        </authorList>
    </citation>
    <scope>NUCLEOTIDE SEQUENCE</scope>
    <source>
        <strain evidence="1">NY0171</strain>
    </source>
</reference>
<keyword evidence="2" id="KW-1185">Reference proteome</keyword>
<feature type="non-terminal residue" evidence="1">
    <location>
        <position position="154"/>
    </location>
</feature>
<dbReference type="Proteomes" id="UP001057375">
    <property type="component" value="Unassembled WGS sequence"/>
</dbReference>
<dbReference type="EMBL" id="BQXS01002877">
    <property type="protein sequence ID" value="GKT33340.1"/>
    <property type="molecule type" value="Genomic_DNA"/>
</dbReference>
<evidence type="ECO:0000313" key="2">
    <source>
        <dbReference type="Proteomes" id="UP001057375"/>
    </source>
</evidence>
<organism evidence="1 2">
    <name type="scientific">Aduncisulcus paluster</name>
    <dbReference type="NCBI Taxonomy" id="2918883"/>
    <lineage>
        <taxon>Eukaryota</taxon>
        <taxon>Metamonada</taxon>
        <taxon>Carpediemonas-like organisms</taxon>
        <taxon>Aduncisulcus</taxon>
    </lineage>
</organism>